<feature type="compositionally biased region" description="Polar residues" evidence="1">
    <location>
        <begin position="32"/>
        <end position="41"/>
    </location>
</feature>
<accession>A0A8H7H107</accession>
<gene>
    <name evidence="2" type="ORF">RHS04_09598</name>
</gene>
<feature type="region of interest" description="Disordered" evidence="1">
    <location>
        <begin position="1"/>
        <end position="57"/>
    </location>
</feature>
<feature type="region of interest" description="Disordered" evidence="1">
    <location>
        <begin position="741"/>
        <end position="762"/>
    </location>
</feature>
<organism evidence="2 3">
    <name type="scientific">Rhizoctonia solani</name>
    <dbReference type="NCBI Taxonomy" id="456999"/>
    <lineage>
        <taxon>Eukaryota</taxon>
        <taxon>Fungi</taxon>
        <taxon>Dikarya</taxon>
        <taxon>Basidiomycota</taxon>
        <taxon>Agaricomycotina</taxon>
        <taxon>Agaricomycetes</taxon>
        <taxon>Cantharellales</taxon>
        <taxon>Ceratobasidiaceae</taxon>
        <taxon>Rhizoctonia</taxon>
    </lineage>
</organism>
<evidence type="ECO:0000313" key="2">
    <source>
        <dbReference type="EMBL" id="KAF8666753.1"/>
    </source>
</evidence>
<evidence type="ECO:0000256" key="1">
    <source>
        <dbReference type="SAM" id="MobiDB-lite"/>
    </source>
</evidence>
<feature type="region of interest" description="Disordered" evidence="1">
    <location>
        <begin position="317"/>
        <end position="382"/>
    </location>
</feature>
<feature type="region of interest" description="Disordered" evidence="1">
    <location>
        <begin position="811"/>
        <end position="843"/>
    </location>
</feature>
<name>A0A8H7H107_9AGAM</name>
<feature type="compositionally biased region" description="Low complexity" evidence="1">
    <location>
        <begin position="360"/>
        <end position="372"/>
    </location>
</feature>
<feature type="region of interest" description="Disordered" evidence="1">
    <location>
        <begin position="545"/>
        <end position="564"/>
    </location>
</feature>
<feature type="compositionally biased region" description="Polar residues" evidence="1">
    <location>
        <begin position="678"/>
        <end position="687"/>
    </location>
</feature>
<dbReference type="Proteomes" id="UP000650582">
    <property type="component" value="Unassembled WGS sequence"/>
</dbReference>
<protein>
    <submittedName>
        <fullName evidence="2">Uncharacterized protein</fullName>
    </submittedName>
</protein>
<comment type="caution">
    <text evidence="2">The sequence shown here is derived from an EMBL/GenBank/DDBJ whole genome shotgun (WGS) entry which is preliminary data.</text>
</comment>
<feature type="region of interest" description="Disordered" evidence="1">
    <location>
        <begin position="592"/>
        <end position="700"/>
    </location>
</feature>
<dbReference type="AlphaFoldDB" id="A0A8H7H107"/>
<reference evidence="2" key="1">
    <citation type="submission" date="2020-09" db="EMBL/GenBank/DDBJ databases">
        <title>Comparative genome analyses of four rice-infecting Rhizoctonia solani isolates reveal extensive enrichment of homogalacturonan modification genes.</title>
        <authorList>
            <person name="Lee D.-Y."/>
            <person name="Jeon J."/>
            <person name="Kim K.-T."/>
            <person name="Cheong K."/>
            <person name="Song H."/>
            <person name="Choi G."/>
            <person name="Ko J."/>
            <person name="Opiyo S.O."/>
            <person name="Zuo S."/>
            <person name="Madhav S."/>
            <person name="Lee Y.-H."/>
            <person name="Wang G.-L."/>
        </authorList>
    </citation>
    <scope>NUCLEOTIDE SEQUENCE</scope>
    <source>
        <strain evidence="2">AG1-IA YN-7</strain>
    </source>
</reference>
<dbReference type="EMBL" id="JACYCC010000398">
    <property type="protein sequence ID" value="KAF8666753.1"/>
    <property type="molecule type" value="Genomic_DNA"/>
</dbReference>
<feature type="compositionally biased region" description="Low complexity" evidence="1">
    <location>
        <begin position="656"/>
        <end position="672"/>
    </location>
</feature>
<feature type="compositionally biased region" description="Low complexity" evidence="1">
    <location>
        <begin position="825"/>
        <end position="843"/>
    </location>
</feature>
<evidence type="ECO:0000313" key="3">
    <source>
        <dbReference type="Proteomes" id="UP000650582"/>
    </source>
</evidence>
<feature type="region of interest" description="Disordered" evidence="1">
    <location>
        <begin position="855"/>
        <end position="882"/>
    </location>
</feature>
<proteinExistence type="predicted"/>
<feature type="compositionally biased region" description="Low complexity" evidence="1">
    <location>
        <begin position="873"/>
        <end position="882"/>
    </location>
</feature>
<sequence length="934" mass="98377">MDVDQPLMNPPEHFDEDSNNEKKRIDLATSPAIVSTPSTLEANVPAPTTGVNLSTDLPSQLRELPTERSIDKEKLETMIRAERKSIGFDEGVRRESFPGKHLHTPDTFIVEEAFIGDKSYSSDVAHDEGMSFIYNARSSTPVAAHKIPLPSTVQRTRPDSDAIDESHQIKAPVGLDESKAGAGASSPPYSDELESSPIPLKPRIKNPRSPLAFEVTNAGRLGDSIPSKSPLDPKPDSISAFEFIPPKLGGSSERTHAKNGPIPSMSGLKAMAARAAALRFILPDESLMEMDSILDVQFPEGMEDEFTAAFARLALGTSSSGSQTTKPRSMVPEPSKTLQKHQPEDPNPQNPSATAEQDSRSGTSSAQSASSSDEAGNSYPEDEQTLNLASLGLSRLGDTLLVDMSLDQLRPKLDDPERGNATFGGSSFVLANSSAAERHPEPTLEAQTPKRIASNPLPLLEDVGANVEGTVKKSRSTNGRVVSDAVIDALRSGRALHRVTASIPGFNNDVLLADGMTVTDETPIRQVWPGSTASLRRAESFASYSNIPESRQHPGSAVLQKTRSTVSLRRTSSVISNQPDFMRPHSRISVADVDSEDDQPFASSAPMASRGSSRRSSVYAFPEPGISNDYPGSHLERPSSVASSIYDRPTSAASMRPTSAASIRSSSTRPTSVAGSLRSGSATSSRRVSGAHLQPSYTPEDELVSGMEALMKGDIGKAPAPAIATRNAQESQIASSARITSGFTKDTPGTARSGIRQPTGLTTPRVAKSGLALKTVGSKVLSGVPGSKHQAGPGASSTVIGTSNVSKTMSAASGRSVHMTPAPGTRSATSTLRSQSSSTPSAARLRASTLGLFAPDGGPAAGQDPKRLTHKASSSSISVTPSVTRTLRAPASTSNMRIIGARGASGIAAPRTATKAGSIASLREVMKPKEVLKR</sequence>
<feature type="region of interest" description="Disordered" evidence="1">
    <location>
        <begin position="170"/>
        <end position="209"/>
    </location>
</feature>
<feature type="compositionally biased region" description="Polar residues" evidence="1">
    <location>
        <begin position="317"/>
        <end position="327"/>
    </location>
</feature>